<comment type="caution">
    <text evidence="1">The sequence shown here is derived from an EMBL/GenBank/DDBJ whole genome shotgun (WGS) entry which is preliminary data.</text>
</comment>
<gene>
    <name evidence="1" type="ORF">LCER1_G008192</name>
</gene>
<keyword evidence="2" id="KW-1185">Reference proteome</keyword>
<reference evidence="1 2" key="1">
    <citation type="submission" date="2018-05" db="EMBL/GenBank/DDBJ databases">
        <title>Whole genome sequencing for identification of molecular markers to develop diagnostic detection tools for the regulated plant pathogen Lachnellula willkommii.</title>
        <authorList>
            <person name="Giroux E."/>
            <person name="Bilodeau G."/>
        </authorList>
    </citation>
    <scope>NUCLEOTIDE SEQUENCE [LARGE SCALE GENOMIC DNA]</scope>
    <source>
        <strain evidence="1 2">CBS 625.97</strain>
    </source>
</reference>
<sequence>MSTKHKRRDAILSMADIQNQGHVNGSYNDGPYQPMNSYAEDSLQAYGQYFSPAKYGSGVKSSTLSSSYLPQHAQRWASKPFAPAVLPPSQNALPWSSLPFDPRPMAESTPVLQSANYYYKVEGRMYSKSGHDYFSNFRDTQHMDSAPSDLRFQDEQFYGTSIGDSYPGRTIENSMRGALVARNNDFTTPMQMSAPHTYPPNKYNQNPMHTTNMWSPISSTISTSTSTIITPPLQPSRMALELHTFTDPTDPRRPRSNNLYMGEPSAGKAYGLDDALNCALFVTNIPKNAKPWEVFDRIHVGAVASLCLRPNNEQHTTAAACLVFMNPEGARLMLQSEARIQNHWLRFGYNRDGYRAHKRQQSRVLMIEGPEHIMTREFWEAYFLEFCFLEWDRIIDHPSNIPGKHVMEFRFVRIEGQSRMCLLGIHKDANLKGIVRAWYGRDPCGS</sequence>
<protein>
    <submittedName>
        <fullName evidence="1">Uncharacterized protein</fullName>
    </submittedName>
</protein>
<dbReference type="Proteomes" id="UP000481288">
    <property type="component" value="Unassembled WGS sequence"/>
</dbReference>
<accession>A0A7D8YSG5</accession>
<proteinExistence type="predicted"/>
<dbReference type="OrthoDB" id="3508416at2759"/>
<dbReference type="AlphaFoldDB" id="A0A7D8YSG5"/>
<evidence type="ECO:0000313" key="2">
    <source>
        <dbReference type="Proteomes" id="UP000481288"/>
    </source>
</evidence>
<organism evidence="1 2">
    <name type="scientific">Lachnellula cervina</name>
    <dbReference type="NCBI Taxonomy" id="1316786"/>
    <lineage>
        <taxon>Eukaryota</taxon>
        <taxon>Fungi</taxon>
        <taxon>Dikarya</taxon>
        <taxon>Ascomycota</taxon>
        <taxon>Pezizomycotina</taxon>
        <taxon>Leotiomycetes</taxon>
        <taxon>Helotiales</taxon>
        <taxon>Lachnaceae</taxon>
        <taxon>Lachnellula</taxon>
    </lineage>
</organism>
<name>A0A7D8YSG5_9HELO</name>
<evidence type="ECO:0000313" key="1">
    <source>
        <dbReference type="EMBL" id="TVY52879.1"/>
    </source>
</evidence>
<dbReference type="EMBL" id="QGMG01000535">
    <property type="protein sequence ID" value="TVY52879.1"/>
    <property type="molecule type" value="Genomic_DNA"/>
</dbReference>